<sequence>MKQILIKLHWLTSSQFGIDPLRLWRSVCGLPTFISDWWKFRKTYTGKITIMPCLHDRFEEGGTTKSEYFWQDLLVSRWVYEARPQLHVDVGSRVDGFVAHVASFREVEVFDIRNITTQVPGIVFRQADFQSMKSVTSYTNGGGIL</sequence>
<evidence type="ECO:0000313" key="1">
    <source>
        <dbReference type="EMBL" id="QNP29914.1"/>
    </source>
</evidence>
<gene>
    <name evidence="1" type="ORF">IAR63_02090</name>
</gene>
<dbReference type="EMBL" id="CP060822">
    <property type="protein sequence ID" value="QNP29914.1"/>
    <property type="molecule type" value="Genomic_DNA"/>
</dbReference>
<proteinExistence type="predicted"/>
<dbReference type="RefSeq" id="WP_187706407.1">
    <property type="nucleotide sequence ID" value="NZ_CP060822.1"/>
</dbReference>
<dbReference type="AlphaFoldDB" id="A0A7H0F1J8"/>
<accession>A0A7H0F1J8</accession>
<protein>
    <submittedName>
        <fullName evidence="1">Uncharacterized protein</fullName>
    </submittedName>
</protein>
<organism evidence="1 2">
    <name type="scientific">Cylindrospermopsis curvispora GIHE-G1</name>
    <dbReference type="NCBI Taxonomy" id="2666332"/>
    <lineage>
        <taxon>Bacteria</taxon>
        <taxon>Bacillati</taxon>
        <taxon>Cyanobacteriota</taxon>
        <taxon>Cyanophyceae</taxon>
        <taxon>Nostocales</taxon>
        <taxon>Aphanizomenonaceae</taxon>
        <taxon>Cylindrospermopsis</taxon>
    </lineage>
</organism>
<reference evidence="1 2" key="1">
    <citation type="submission" date="2020-08" db="EMBL/GenBank/DDBJ databases">
        <title>Complete genome sequence of Raphidiopsis curvispora isolated from drinking water reservoir in South Korea.</title>
        <authorList>
            <person name="Jeong J."/>
        </authorList>
    </citation>
    <scope>NUCLEOTIDE SEQUENCE [LARGE SCALE GENOMIC DNA]</scope>
    <source>
        <strain evidence="1 2">GIHE-G1</strain>
    </source>
</reference>
<name>A0A7H0F1J8_9CYAN</name>
<dbReference type="Proteomes" id="UP000516013">
    <property type="component" value="Chromosome"/>
</dbReference>
<dbReference type="KEGG" id="ccur:IAR63_02090"/>
<keyword evidence="2" id="KW-1185">Reference proteome</keyword>
<evidence type="ECO:0000313" key="2">
    <source>
        <dbReference type="Proteomes" id="UP000516013"/>
    </source>
</evidence>